<dbReference type="InterPro" id="IPR011009">
    <property type="entry name" value="Kinase-like_dom_sf"/>
</dbReference>
<dbReference type="PROSITE" id="PS50001">
    <property type="entry name" value="SH2"/>
    <property type="match status" value="2"/>
</dbReference>
<evidence type="ECO:0000313" key="20">
    <source>
        <dbReference type="Proteomes" id="UP000054359"/>
    </source>
</evidence>
<evidence type="ECO:0000256" key="14">
    <source>
        <dbReference type="PROSITE-ProRule" id="PRU00191"/>
    </source>
</evidence>
<dbReference type="PANTHER" id="PTHR24418">
    <property type="entry name" value="TYROSINE-PROTEIN KINASE"/>
    <property type="match status" value="1"/>
</dbReference>
<keyword evidence="6 15" id="KW-0547">Nucleotide-binding</keyword>
<proteinExistence type="inferred from homology"/>
<keyword evidence="4 16" id="KW-0808">Transferase</keyword>
<evidence type="ECO:0000256" key="16">
    <source>
        <dbReference type="RuleBase" id="RU362096"/>
    </source>
</evidence>
<keyword evidence="7 16" id="KW-0418">Kinase</keyword>
<dbReference type="GO" id="GO:0002009">
    <property type="term" value="P:morphogenesis of an epithelium"/>
    <property type="evidence" value="ECO:0007669"/>
    <property type="project" value="UniProtKB-ARBA"/>
</dbReference>
<evidence type="ECO:0000256" key="10">
    <source>
        <dbReference type="ARBA" id="ARBA00023137"/>
    </source>
</evidence>
<dbReference type="Gene3D" id="1.10.510.10">
    <property type="entry name" value="Transferase(Phosphotransferase) domain 1"/>
    <property type="match status" value="1"/>
</dbReference>
<evidence type="ECO:0000256" key="1">
    <source>
        <dbReference type="ARBA" id="ARBA00004175"/>
    </source>
</evidence>
<feature type="domain" description="SH2" evidence="17">
    <location>
        <begin position="304"/>
        <end position="395"/>
    </location>
</feature>
<dbReference type="SMART" id="SM00248">
    <property type="entry name" value="ANK"/>
    <property type="match status" value="5"/>
</dbReference>
<dbReference type="PRINTS" id="PR00401">
    <property type="entry name" value="SH2DOMAIN"/>
</dbReference>
<dbReference type="SMART" id="SM00252">
    <property type="entry name" value="SH2"/>
    <property type="match status" value="2"/>
</dbReference>
<dbReference type="InterPro" id="IPR000980">
    <property type="entry name" value="SH2"/>
</dbReference>
<feature type="non-terminal residue" evidence="19">
    <location>
        <position position="619"/>
    </location>
</feature>
<evidence type="ECO:0000313" key="19">
    <source>
        <dbReference type="EMBL" id="KFM71953.1"/>
    </source>
</evidence>
<dbReference type="Gene3D" id="3.30.200.20">
    <property type="entry name" value="Phosphorylase Kinase, domain 1"/>
    <property type="match status" value="1"/>
</dbReference>
<evidence type="ECO:0000256" key="2">
    <source>
        <dbReference type="ARBA" id="ARBA00022483"/>
    </source>
</evidence>
<dbReference type="SUPFAM" id="SSF55550">
    <property type="entry name" value="SH2 domain"/>
    <property type="match status" value="2"/>
</dbReference>
<dbReference type="OMA" id="RDPDYQN"/>
<keyword evidence="3" id="KW-1052">Target cell membrane</keyword>
<evidence type="ECO:0000256" key="12">
    <source>
        <dbReference type="ARBA" id="ARBA00051245"/>
    </source>
</evidence>
<keyword evidence="10 16" id="KW-0829">Tyrosine-protein kinase</keyword>
<evidence type="ECO:0000256" key="5">
    <source>
        <dbReference type="ARBA" id="ARBA00022699"/>
    </source>
</evidence>
<dbReference type="AlphaFoldDB" id="A0A087U3L4"/>
<keyword evidence="5" id="KW-0800">Toxin</keyword>
<dbReference type="Pfam" id="PF00017">
    <property type="entry name" value="SH2"/>
    <property type="match status" value="2"/>
</dbReference>
<dbReference type="STRING" id="407821.A0A087U3L4"/>
<dbReference type="Pfam" id="PF07714">
    <property type="entry name" value="PK_Tyr_Ser-Thr"/>
    <property type="match status" value="1"/>
</dbReference>
<dbReference type="InterPro" id="IPR020635">
    <property type="entry name" value="Tyr_kinase_cat_dom"/>
</dbReference>
<dbReference type="PROSITE" id="PS00107">
    <property type="entry name" value="PROTEIN_KINASE_ATP"/>
    <property type="match status" value="1"/>
</dbReference>
<sequence>MDVEDTLNQPLPPLNKSASRTSIDESISWFHGKITRDAAEHILDSNGNTEGLFLVRESASSPGDYVLSLIHNKSPIHYQIRRHGEDAFFSIDDGPIVHGLEMLIAYYQENAQGLSTKLEQICKGQPPPSDTRRHGRTNLLHRATKEGDLTVVRELLKSGYHNLDAKNQEGRTAVHLASIMGFDDILDLLLEVGANPNIRDGSGLSPLHYACQKNQSSTVTVLLKWGANPQLRATESGWVPLHYSANHGCFDTVKDLLSLNTPCHPRSNYNETPLDLATKNNHQECISVLKNYVPPQPSSTRKYWFHDNLDREGTLQLFECKGLQDGMFLVRRSTRRRDIYVLSVVHNSHTFNYEIQRKDKFYFIDDGPYLDSLEHIIEHYSRMADGLPTNLMYAVAPEVCSAPTSRNTAVDNLTENVVYSNLEDSINGRSALTDTQKTESSSRPNLICKESLKLGLPVGEGEFGSVLRGKWLSPKNIEIDVAVKTLRDEQMQSCREEFIREVEVMVGLNHRCVVKLLGVCLGPPLMMVQELVPMGSLLDYLLDYPTQINVQDLLLWSAQIAWGMTYLESKRFVHRDLAARNILLSSKTQAKISDFGLSRALGTESEYYKASTGGRWPVK</sequence>
<dbReference type="Proteomes" id="UP000054359">
    <property type="component" value="Unassembled WGS sequence"/>
</dbReference>
<dbReference type="GO" id="GO:0006887">
    <property type="term" value="P:exocytosis"/>
    <property type="evidence" value="ECO:0007669"/>
    <property type="project" value="UniProtKB-KW"/>
</dbReference>
<dbReference type="InterPro" id="IPR008266">
    <property type="entry name" value="Tyr_kinase_AS"/>
</dbReference>
<dbReference type="EMBL" id="KK118008">
    <property type="protein sequence ID" value="KFM71953.1"/>
    <property type="molecule type" value="Genomic_DNA"/>
</dbReference>
<evidence type="ECO:0000256" key="11">
    <source>
        <dbReference type="ARBA" id="ARBA00023298"/>
    </source>
</evidence>
<dbReference type="InterPro" id="IPR050198">
    <property type="entry name" value="Non-receptor_tyrosine_kinases"/>
</dbReference>
<organism evidence="19 20">
    <name type="scientific">Stegodyphus mimosarum</name>
    <name type="common">African social velvet spider</name>
    <dbReference type="NCBI Taxonomy" id="407821"/>
    <lineage>
        <taxon>Eukaryota</taxon>
        <taxon>Metazoa</taxon>
        <taxon>Ecdysozoa</taxon>
        <taxon>Arthropoda</taxon>
        <taxon>Chelicerata</taxon>
        <taxon>Arachnida</taxon>
        <taxon>Araneae</taxon>
        <taxon>Araneomorphae</taxon>
        <taxon>Entelegynae</taxon>
        <taxon>Eresoidea</taxon>
        <taxon>Eresidae</taxon>
        <taxon>Stegodyphus</taxon>
    </lineage>
</organism>
<dbReference type="PROSITE" id="PS50297">
    <property type="entry name" value="ANK_REP_REGION"/>
    <property type="match status" value="2"/>
</dbReference>
<name>A0A087U3L4_STEMI</name>
<accession>A0A087U3L4</accession>
<gene>
    <name evidence="19" type="ORF">X975_04774</name>
</gene>
<feature type="domain" description="SH2" evidence="17">
    <location>
        <begin position="29"/>
        <end position="122"/>
    </location>
</feature>
<keyword evidence="8 15" id="KW-0067">ATP-binding</keyword>
<dbReference type="Pfam" id="PF12796">
    <property type="entry name" value="Ank_2"/>
    <property type="match status" value="1"/>
</dbReference>
<dbReference type="CDD" id="cd10347">
    <property type="entry name" value="SH2_Nterm_shark_like"/>
    <property type="match status" value="1"/>
</dbReference>
<dbReference type="PROSITE" id="PS50088">
    <property type="entry name" value="ANK_REPEAT"/>
    <property type="match status" value="2"/>
</dbReference>
<protein>
    <recommendedName>
        <fullName evidence="16">Tyrosine-protein kinase</fullName>
        <ecNumber evidence="16">2.7.10.2</ecNumber>
    </recommendedName>
</protein>
<feature type="domain" description="Protein kinase" evidence="18">
    <location>
        <begin position="452"/>
        <end position="619"/>
    </location>
</feature>
<dbReference type="InterPro" id="IPR002110">
    <property type="entry name" value="Ankyrin_rpt"/>
</dbReference>
<keyword evidence="3" id="KW-0472">Membrane</keyword>
<dbReference type="GO" id="GO:0044231">
    <property type="term" value="C:host cell presynaptic membrane"/>
    <property type="evidence" value="ECO:0007669"/>
    <property type="project" value="UniProtKB-KW"/>
</dbReference>
<evidence type="ECO:0000259" key="18">
    <source>
        <dbReference type="PROSITE" id="PS50011"/>
    </source>
</evidence>
<evidence type="ECO:0000256" key="15">
    <source>
        <dbReference type="PROSITE-ProRule" id="PRU10141"/>
    </source>
</evidence>
<dbReference type="SUPFAM" id="SSF56112">
    <property type="entry name" value="Protein kinase-like (PK-like)"/>
    <property type="match status" value="1"/>
</dbReference>
<dbReference type="SMART" id="SM00219">
    <property type="entry name" value="TyrKc"/>
    <property type="match status" value="1"/>
</dbReference>
<dbReference type="GO" id="GO:0005524">
    <property type="term" value="F:ATP binding"/>
    <property type="evidence" value="ECO:0007669"/>
    <property type="project" value="UniProtKB-UniRule"/>
</dbReference>
<comment type="subcellular location">
    <subcellularLocation>
        <location evidence="1">Target cell membrane</location>
    </subcellularLocation>
</comment>
<feature type="repeat" description="ANK" evidence="13">
    <location>
        <begin position="202"/>
        <end position="234"/>
    </location>
</feature>
<reference evidence="19 20" key="1">
    <citation type="submission" date="2013-11" db="EMBL/GenBank/DDBJ databases">
        <title>Genome sequencing of Stegodyphus mimosarum.</title>
        <authorList>
            <person name="Bechsgaard J."/>
        </authorList>
    </citation>
    <scope>NUCLEOTIDE SEQUENCE [LARGE SCALE GENOMIC DNA]</scope>
</reference>
<dbReference type="InterPro" id="IPR035061">
    <property type="entry name" value="Shark-like_SH2_N"/>
</dbReference>
<dbReference type="GO" id="GO:0044218">
    <property type="term" value="C:other organism cell membrane"/>
    <property type="evidence" value="ECO:0007669"/>
    <property type="project" value="UniProtKB-KW"/>
</dbReference>
<evidence type="ECO:0000256" key="3">
    <source>
        <dbReference type="ARBA" id="ARBA00022537"/>
    </source>
</evidence>
<dbReference type="InterPro" id="IPR001245">
    <property type="entry name" value="Ser-Thr/Tyr_kinase_cat_dom"/>
</dbReference>
<keyword evidence="14" id="KW-0727">SH2 domain</keyword>
<dbReference type="InterPro" id="IPR000719">
    <property type="entry name" value="Prot_kinase_dom"/>
</dbReference>
<evidence type="ECO:0000259" key="17">
    <source>
        <dbReference type="PROSITE" id="PS50001"/>
    </source>
</evidence>
<comment type="similarity">
    <text evidence="16">Belongs to the protein kinase superfamily. Tyr protein kinase family.</text>
</comment>
<keyword evidence="9" id="KW-0638">Presynaptic neurotoxin</keyword>
<dbReference type="OrthoDB" id="67310at2759"/>
<comment type="catalytic activity">
    <reaction evidence="12 16">
        <text>L-tyrosyl-[protein] + ATP = O-phospho-L-tyrosyl-[protein] + ADP + H(+)</text>
        <dbReference type="Rhea" id="RHEA:10596"/>
        <dbReference type="Rhea" id="RHEA-COMP:10136"/>
        <dbReference type="Rhea" id="RHEA-COMP:20101"/>
        <dbReference type="ChEBI" id="CHEBI:15378"/>
        <dbReference type="ChEBI" id="CHEBI:30616"/>
        <dbReference type="ChEBI" id="CHEBI:46858"/>
        <dbReference type="ChEBI" id="CHEBI:61978"/>
        <dbReference type="ChEBI" id="CHEBI:456216"/>
        <dbReference type="EC" id="2.7.10.2"/>
    </reaction>
</comment>
<evidence type="ECO:0000256" key="13">
    <source>
        <dbReference type="PROSITE-ProRule" id="PRU00023"/>
    </source>
</evidence>
<evidence type="ECO:0000256" key="7">
    <source>
        <dbReference type="ARBA" id="ARBA00022777"/>
    </source>
</evidence>
<dbReference type="SUPFAM" id="SSF48403">
    <property type="entry name" value="Ankyrin repeat"/>
    <property type="match status" value="1"/>
</dbReference>
<dbReference type="PROSITE" id="PS50011">
    <property type="entry name" value="PROTEIN_KINASE_DOM"/>
    <property type="match status" value="1"/>
</dbReference>
<dbReference type="InterPro" id="IPR036860">
    <property type="entry name" value="SH2_dom_sf"/>
</dbReference>
<keyword evidence="2" id="KW-0268">Exocytosis</keyword>
<keyword evidence="11" id="KW-1053">Target membrane</keyword>
<dbReference type="EC" id="2.7.10.2" evidence="16"/>
<evidence type="ECO:0000256" key="9">
    <source>
        <dbReference type="ARBA" id="ARBA00023028"/>
    </source>
</evidence>
<dbReference type="Gene3D" id="3.30.505.10">
    <property type="entry name" value="SH2 domain"/>
    <property type="match status" value="2"/>
</dbReference>
<dbReference type="InterPro" id="IPR036770">
    <property type="entry name" value="Ankyrin_rpt-contain_sf"/>
</dbReference>
<dbReference type="InterPro" id="IPR017441">
    <property type="entry name" value="Protein_kinase_ATP_BS"/>
</dbReference>
<keyword evidence="5" id="KW-0528">Neurotoxin</keyword>
<evidence type="ECO:0000256" key="4">
    <source>
        <dbReference type="ARBA" id="ARBA00022679"/>
    </source>
</evidence>
<dbReference type="GO" id="GO:0004715">
    <property type="term" value="F:non-membrane spanning protein tyrosine kinase activity"/>
    <property type="evidence" value="ECO:0007669"/>
    <property type="project" value="UniProtKB-EC"/>
</dbReference>
<feature type="repeat" description="ANK" evidence="13">
    <location>
        <begin position="169"/>
        <end position="201"/>
    </location>
</feature>
<evidence type="ECO:0000256" key="6">
    <source>
        <dbReference type="ARBA" id="ARBA00022741"/>
    </source>
</evidence>
<feature type="binding site" evidence="15">
    <location>
        <position position="484"/>
    </location>
    <ligand>
        <name>ATP</name>
        <dbReference type="ChEBI" id="CHEBI:30616"/>
    </ligand>
</feature>
<keyword evidence="13" id="KW-0040">ANK repeat</keyword>
<evidence type="ECO:0000256" key="8">
    <source>
        <dbReference type="ARBA" id="ARBA00022840"/>
    </source>
</evidence>
<keyword evidence="20" id="KW-1185">Reference proteome</keyword>
<dbReference type="Gene3D" id="1.25.40.20">
    <property type="entry name" value="Ankyrin repeat-containing domain"/>
    <property type="match status" value="2"/>
</dbReference>
<dbReference type="PROSITE" id="PS00109">
    <property type="entry name" value="PROTEIN_KINASE_TYR"/>
    <property type="match status" value="1"/>
</dbReference>